<sequence length="55" mass="6445">MDKLEKILWEFANVEDDILSRQLPENRDAGNMIKILGMLVRLQEIKQSREVMAKS</sequence>
<reference evidence="1" key="1">
    <citation type="journal article" date="2015" name="Nature">
        <title>Complex archaea that bridge the gap between prokaryotes and eukaryotes.</title>
        <authorList>
            <person name="Spang A."/>
            <person name="Saw J.H."/>
            <person name="Jorgensen S.L."/>
            <person name="Zaremba-Niedzwiedzka K."/>
            <person name="Martijn J."/>
            <person name="Lind A.E."/>
            <person name="van Eijk R."/>
            <person name="Schleper C."/>
            <person name="Guy L."/>
            <person name="Ettema T.J."/>
        </authorList>
    </citation>
    <scope>NUCLEOTIDE SEQUENCE</scope>
</reference>
<organism evidence="1">
    <name type="scientific">marine sediment metagenome</name>
    <dbReference type="NCBI Taxonomy" id="412755"/>
    <lineage>
        <taxon>unclassified sequences</taxon>
        <taxon>metagenomes</taxon>
        <taxon>ecological metagenomes</taxon>
    </lineage>
</organism>
<dbReference type="EMBL" id="LAZR01048809">
    <property type="protein sequence ID" value="KKK91085.1"/>
    <property type="molecule type" value="Genomic_DNA"/>
</dbReference>
<name>A0A0F8ZYZ8_9ZZZZ</name>
<gene>
    <name evidence="1" type="ORF">LCGC14_2716530</name>
</gene>
<proteinExistence type="predicted"/>
<dbReference type="AlphaFoldDB" id="A0A0F8ZYZ8"/>
<protein>
    <submittedName>
        <fullName evidence="1">Uncharacterized protein</fullName>
    </submittedName>
</protein>
<accession>A0A0F8ZYZ8</accession>
<comment type="caution">
    <text evidence="1">The sequence shown here is derived from an EMBL/GenBank/DDBJ whole genome shotgun (WGS) entry which is preliminary data.</text>
</comment>
<evidence type="ECO:0000313" key="1">
    <source>
        <dbReference type="EMBL" id="KKK91085.1"/>
    </source>
</evidence>